<evidence type="ECO:0000313" key="3">
    <source>
        <dbReference type="Proteomes" id="UP000035740"/>
    </source>
</evidence>
<dbReference type="Proteomes" id="UP000035740">
    <property type="component" value="Unassembled WGS sequence"/>
</dbReference>
<dbReference type="Gramene" id="KMS96342">
    <property type="protein sequence ID" value="KMS96342"/>
    <property type="gene ID" value="BVRB_9g226120"/>
</dbReference>
<evidence type="ECO:0000313" key="2">
    <source>
        <dbReference type="EMBL" id="KMS96342.1"/>
    </source>
</evidence>
<name>A0A0J8B921_BETVV</name>
<accession>A0A0J8B921</accession>
<keyword evidence="3" id="KW-1185">Reference proteome</keyword>
<gene>
    <name evidence="2" type="ORF">BVRB_9g226120</name>
</gene>
<dbReference type="GO" id="GO:0010073">
    <property type="term" value="P:meristem maintenance"/>
    <property type="evidence" value="ECO:0007669"/>
    <property type="project" value="InterPro"/>
</dbReference>
<dbReference type="InterPro" id="IPR019557">
    <property type="entry name" value="AminoTfrase-like_pln_mobile"/>
</dbReference>
<protein>
    <recommendedName>
        <fullName evidence="1">Aminotransferase-like plant mobile domain-containing protein</fullName>
    </recommendedName>
</protein>
<feature type="domain" description="Aminotransferase-like plant mobile" evidence="1">
    <location>
        <begin position="108"/>
        <end position="289"/>
    </location>
</feature>
<dbReference type="PANTHER" id="PTHR46033">
    <property type="entry name" value="PROTEIN MAIN-LIKE 2"/>
    <property type="match status" value="1"/>
</dbReference>
<dbReference type="PANTHER" id="PTHR46033:SF8">
    <property type="entry name" value="PROTEIN MAINTENANCE OF MERISTEMS-LIKE"/>
    <property type="match status" value="1"/>
</dbReference>
<dbReference type="Pfam" id="PF10536">
    <property type="entry name" value="PMD"/>
    <property type="match status" value="1"/>
</dbReference>
<dbReference type="EMBL" id="KQ090392">
    <property type="protein sequence ID" value="KMS96342.1"/>
    <property type="molecule type" value="Genomic_DNA"/>
</dbReference>
<evidence type="ECO:0000259" key="1">
    <source>
        <dbReference type="Pfam" id="PF10536"/>
    </source>
</evidence>
<organism evidence="2 3">
    <name type="scientific">Beta vulgaris subsp. vulgaris</name>
    <name type="common">Beet</name>
    <dbReference type="NCBI Taxonomy" id="3555"/>
    <lineage>
        <taxon>Eukaryota</taxon>
        <taxon>Viridiplantae</taxon>
        <taxon>Streptophyta</taxon>
        <taxon>Embryophyta</taxon>
        <taxon>Tracheophyta</taxon>
        <taxon>Spermatophyta</taxon>
        <taxon>Magnoliopsida</taxon>
        <taxon>eudicotyledons</taxon>
        <taxon>Gunneridae</taxon>
        <taxon>Pentapetalae</taxon>
        <taxon>Caryophyllales</taxon>
        <taxon>Chenopodiaceae</taxon>
        <taxon>Betoideae</taxon>
        <taxon>Beta</taxon>
    </lineage>
</organism>
<proteinExistence type="predicted"/>
<dbReference type="InterPro" id="IPR044824">
    <property type="entry name" value="MAIN-like"/>
</dbReference>
<dbReference type="OrthoDB" id="1674198at2759"/>
<reference evidence="2 3" key="1">
    <citation type="journal article" date="2014" name="Nature">
        <title>The genome of the recently domesticated crop plant sugar beet (Beta vulgaris).</title>
        <authorList>
            <person name="Dohm J.C."/>
            <person name="Minoche A.E."/>
            <person name="Holtgrawe D."/>
            <person name="Capella-Gutierrez S."/>
            <person name="Zakrzewski F."/>
            <person name="Tafer H."/>
            <person name="Rupp O."/>
            <person name="Sorensen T.R."/>
            <person name="Stracke R."/>
            <person name="Reinhardt R."/>
            <person name="Goesmann A."/>
            <person name="Kraft T."/>
            <person name="Schulz B."/>
            <person name="Stadler P.F."/>
            <person name="Schmidt T."/>
            <person name="Gabaldon T."/>
            <person name="Lehrach H."/>
            <person name="Weisshaar B."/>
            <person name="Himmelbauer H."/>
        </authorList>
    </citation>
    <scope>NUCLEOTIDE SEQUENCE [LARGE SCALE GENOMIC DNA]</scope>
    <source>
        <tissue evidence="2">Taproot</tissue>
    </source>
</reference>
<dbReference type="AlphaFoldDB" id="A0A0J8B921"/>
<sequence length="463" mass="51614">MSNPSEVKYGAGEVSRRTRRRNKWKCPAWSPDQLWCYRENHISNRPLSGIMLTGLVFTDEPVVIDESLVTGTEELRLLIGPIAAISKGQKTIRPSTLLEGLSIPKTTDEQRARIICLLMVNSFLVPDVGVDTCCHLLYLASLTDLHMAAQYDWAGLSYAQLLLSMRKACCQLDNSVNVSISGPWRVIELWAYSYLRPLAPSPPEALQYPAAKLWDVRAHLRPQDALAKTRRKIREMTEAEVHFRPFAGIKAPRSIARARELTAARRVFETSSASVFYLGERVVRQYARDHFVVPMDPPALMMSLDLESALGEESYEAVGYAILLLEDSENAEELLPRLAPSVRLVDRLRSNFADGEVPFADLTISYEGPSGRVRELLDEAPESEWHATRSLPPDFSRSPPAPYPGFQPFVPGFPMMSTSSGASTSQMPHVPMYYPWMPMFPTPDGYGADTHGGVGSDQGTENP</sequence>